<feature type="region of interest" description="Disordered" evidence="1">
    <location>
        <begin position="1"/>
        <end position="247"/>
    </location>
</feature>
<protein>
    <recommendedName>
        <fullName evidence="2">DUF4211 domain-containing protein</fullName>
    </recommendedName>
</protein>
<comment type="caution">
    <text evidence="3">The sequence shown here is derived from an EMBL/GenBank/DDBJ whole genome shotgun (WGS) entry which is preliminary data.</text>
</comment>
<evidence type="ECO:0000256" key="1">
    <source>
        <dbReference type="SAM" id="MobiDB-lite"/>
    </source>
</evidence>
<dbReference type="Pfam" id="PF13926">
    <property type="entry name" value="DUF4211"/>
    <property type="match status" value="1"/>
</dbReference>
<feature type="compositionally biased region" description="Basic and acidic residues" evidence="1">
    <location>
        <begin position="167"/>
        <end position="190"/>
    </location>
</feature>
<dbReference type="OrthoDB" id="21499at2759"/>
<dbReference type="InterPro" id="IPR025451">
    <property type="entry name" value="DUF4211"/>
</dbReference>
<keyword evidence="4" id="KW-1185">Reference proteome</keyword>
<evidence type="ECO:0000313" key="3">
    <source>
        <dbReference type="EMBL" id="KAF9075269.1"/>
    </source>
</evidence>
<evidence type="ECO:0000313" key="4">
    <source>
        <dbReference type="Proteomes" id="UP000772434"/>
    </source>
</evidence>
<feature type="compositionally biased region" description="Polar residues" evidence="1">
    <location>
        <begin position="1"/>
        <end position="10"/>
    </location>
</feature>
<feature type="compositionally biased region" description="Basic residues" evidence="1">
    <location>
        <begin position="116"/>
        <end position="130"/>
    </location>
</feature>
<reference evidence="3" key="1">
    <citation type="submission" date="2020-11" db="EMBL/GenBank/DDBJ databases">
        <authorList>
            <consortium name="DOE Joint Genome Institute"/>
            <person name="Ahrendt S."/>
            <person name="Riley R."/>
            <person name="Andreopoulos W."/>
            <person name="Labutti K."/>
            <person name="Pangilinan J."/>
            <person name="Ruiz-Duenas F.J."/>
            <person name="Barrasa J.M."/>
            <person name="Sanchez-Garcia M."/>
            <person name="Camarero S."/>
            <person name="Miyauchi S."/>
            <person name="Serrano A."/>
            <person name="Linde D."/>
            <person name="Babiker R."/>
            <person name="Drula E."/>
            <person name="Ayuso-Fernandez I."/>
            <person name="Pacheco R."/>
            <person name="Padilla G."/>
            <person name="Ferreira P."/>
            <person name="Barriuso J."/>
            <person name="Kellner H."/>
            <person name="Castanera R."/>
            <person name="Alfaro M."/>
            <person name="Ramirez L."/>
            <person name="Pisabarro A.G."/>
            <person name="Kuo A."/>
            <person name="Tritt A."/>
            <person name="Lipzen A."/>
            <person name="He G."/>
            <person name="Yan M."/>
            <person name="Ng V."/>
            <person name="Cullen D."/>
            <person name="Martin F."/>
            <person name="Rosso M.-N."/>
            <person name="Henrissat B."/>
            <person name="Hibbett D."/>
            <person name="Martinez A.T."/>
            <person name="Grigoriev I.V."/>
        </authorList>
    </citation>
    <scope>NUCLEOTIDE SEQUENCE</scope>
    <source>
        <strain evidence="3">AH 40177</strain>
    </source>
</reference>
<accession>A0A9P5PZ50</accession>
<feature type="domain" description="DUF4211" evidence="2">
    <location>
        <begin position="242"/>
        <end position="376"/>
    </location>
</feature>
<gene>
    <name evidence="3" type="ORF">BDP27DRAFT_1415624</name>
</gene>
<proteinExistence type="predicted"/>
<dbReference type="GO" id="GO:0005634">
    <property type="term" value="C:nucleus"/>
    <property type="evidence" value="ECO:0007669"/>
    <property type="project" value="TreeGrafter"/>
</dbReference>
<feature type="compositionally biased region" description="Acidic residues" evidence="1">
    <location>
        <begin position="202"/>
        <end position="214"/>
    </location>
</feature>
<name>A0A9P5PZ50_9AGAR</name>
<dbReference type="AlphaFoldDB" id="A0A9P5PZ50"/>
<dbReference type="EMBL" id="JADNRY010000010">
    <property type="protein sequence ID" value="KAF9075269.1"/>
    <property type="molecule type" value="Genomic_DNA"/>
</dbReference>
<dbReference type="PANTHER" id="PTHR14689">
    <property type="entry name" value="PHORBOL-ESTER_DAG-TYPE DOMAIN-CONTAINING PROTEIN"/>
    <property type="match status" value="1"/>
</dbReference>
<dbReference type="PANTHER" id="PTHR14689:SF0">
    <property type="entry name" value="COILED-COIL DOMAIN-CONTAINING PROTEIN 82"/>
    <property type="match status" value="1"/>
</dbReference>
<sequence length="504" mass="57539">MKQTTLTGGVQSPRRAGPNSSPPKPAAKRKRQHHSEADSQSDDSDDVGAIKLEPKKRDDDDDDLPIIATKRRRRTLVVGSDAEDSDEEIITVKKTKQKGQEDKGKGKGKDKAPSQTRKKGKEPLKQKKNSKSVPDEEDSPQPRRRKLIKGTRPAPRSDTEASDEVEPERIIESRLRSRDRKTEFQKNLERLKRKKQGKPMSSEDEEGEEEDEEQSSPFKGAAAPDDERDSLFDGSESDGSESFIVEDDGTGMATLPVEFSMDTHQDLAHHFKTIFQFFVHVAVHPPVERHEYMERQMKNEEYFSVPLTVARRKILGLRDSLVASSVWRPEFKKPLETYPELDLIQLEFAMPGCDACHLGARMSTLTGRLLGEPYDRLGFEDQDAFGNRTNSKDKLKNEFQLGKFCARRTRVYHDLSHWEYMLFRTIHEEVEDLHVDQQEEGAGRFVRVAYAGGMKPPEDLQDADGICDWLDQRKIIEMEWEKLKGYMERARGLELAAKKGDDVD</sequence>
<evidence type="ECO:0000259" key="2">
    <source>
        <dbReference type="Pfam" id="PF13926"/>
    </source>
</evidence>
<organism evidence="3 4">
    <name type="scientific">Rhodocollybia butyracea</name>
    <dbReference type="NCBI Taxonomy" id="206335"/>
    <lineage>
        <taxon>Eukaryota</taxon>
        <taxon>Fungi</taxon>
        <taxon>Dikarya</taxon>
        <taxon>Basidiomycota</taxon>
        <taxon>Agaricomycotina</taxon>
        <taxon>Agaricomycetes</taxon>
        <taxon>Agaricomycetidae</taxon>
        <taxon>Agaricales</taxon>
        <taxon>Marasmiineae</taxon>
        <taxon>Omphalotaceae</taxon>
        <taxon>Rhodocollybia</taxon>
    </lineage>
</organism>
<feature type="compositionally biased region" description="Basic and acidic residues" evidence="1">
    <location>
        <begin position="98"/>
        <end position="112"/>
    </location>
</feature>
<dbReference type="Proteomes" id="UP000772434">
    <property type="component" value="Unassembled WGS sequence"/>
</dbReference>
<feature type="compositionally biased region" description="Acidic residues" evidence="1">
    <location>
        <begin position="235"/>
        <end position="247"/>
    </location>
</feature>